<dbReference type="InterPro" id="IPR002156">
    <property type="entry name" value="RNaseH_domain"/>
</dbReference>
<dbReference type="Pfam" id="PF13456">
    <property type="entry name" value="RVT_3"/>
    <property type="match status" value="1"/>
</dbReference>
<dbReference type="InterPro" id="IPR012337">
    <property type="entry name" value="RNaseH-like_sf"/>
</dbReference>
<dbReference type="OrthoDB" id="1938131at2759"/>
<sequence length="131" mass="14927">MCYSFLPRSSSSSLYETQDKSYEYLGIYWQPPSIDWCKVNVDGCSLGNSVVASLGGVIHSHRSIVLMTFAEYLGINTNFKTEQYGVLRGIREAMKLGFQRIWLESDSGLVVSSLRINNVPWYVKQIYILLQ</sequence>
<dbReference type="PANTHER" id="PTHR47723:SF19">
    <property type="entry name" value="POLYNUCLEOTIDYL TRANSFERASE, RIBONUCLEASE H-LIKE SUPERFAMILY PROTEIN"/>
    <property type="match status" value="1"/>
</dbReference>
<dbReference type="PANTHER" id="PTHR47723">
    <property type="entry name" value="OS05G0353850 PROTEIN"/>
    <property type="match status" value="1"/>
</dbReference>
<keyword evidence="3" id="KW-1185">Reference proteome</keyword>
<reference evidence="2" key="1">
    <citation type="journal article" date="2023" name="Plant J.">
        <title>The genome of the king protea, Protea cynaroides.</title>
        <authorList>
            <person name="Chang J."/>
            <person name="Duong T.A."/>
            <person name="Schoeman C."/>
            <person name="Ma X."/>
            <person name="Roodt D."/>
            <person name="Barker N."/>
            <person name="Li Z."/>
            <person name="Van de Peer Y."/>
            <person name="Mizrachi E."/>
        </authorList>
    </citation>
    <scope>NUCLEOTIDE SEQUENCE</scope>
    <source>
        <tissue evidence="2">Young leaves</tissue>
    </source>
</reference>
<dbReference type="EMBL" id="JAMYWD010000009">
    <property type="protein sequence ID" value="KAJ4959912.1"/>
    <property type="molecule type" value="Genomic_DNA"/>
</dbReference>
<dbReference type="GO" id="GO:0003676">
    <property type="term" value="F:nucleic acid binding"/>
    <property type="evidence" value="ECO:0007669"/>
    <property type="project" value="InterPro"/>
</dbReference>
<dbReference type="GO" id="GO:0004523">
    <property type="term" value="F:RNA-DNA hybrid ribonuclease activity"/>
    <property type="evidence" value="ECO:0007669"/>
    <property type="project" value="InterPro"/>
</dbReference>
<protein>
    <recommendedName>
        <fullName evidence="1">RNase H type-1 domain-containing protein</fullName>
    </recommendedName>
</protein>
<dbReference type="InterPro" id="IPR036397">
    <property type="entry name" value="RNaseH_sf"/>
</dbReference>
<evidence type="ECO:0000313" key="3">
    <source>
        <dbReference type="Proteomes" id="UP001141806"/>
    </source>
</evidence>
<dbReference type="CDD" id="cd06222">
    <property type="entry name" value="RNase_H_like"/>
    <property type="match status" value="1"/>
</dbReference>
<dbReference type="AlphaFoldDB" id="A0A9Q0K215"/>
<evidence type="ECO:0000313" key="2">
    <source>
        <dbReference type="EMBL" id="KAJ4959912.1"/>
    </source>
</evidence>
<evidence type="ECO:0000259" key="1">
    <source>
        <dbReference type="Pfam" id="PF13456"/>
    </source>
</evidence>
<proteinExistence type="predicted"/>
<dbReference type="SUPFAM" id="SSF53098">
    <property type="entry name" value="Ribonuclease H-like"/>
    <property type="match status" value="1"/>
</dbReference>
<dbReference type="InterPro" id="IPR053151">
    <property type="entry name" value="RNase_H-like"/>
</dbReference>
<organism evidence="2 3">
    <name type="scientific">Protea cynaroides</name>
    <dbReference type="NCBI Taxonomy" id="273540"/>
    <lineage>
        <taxon>Eukaryota</taxon>
        <taxon>Viridiplantae</taxon>
        <taxon>Streptophyta</taxon>
        <taxon>Embryophyta</taxon>
        <taxon>Tracheophyta</taxon>
        <taxon>Spermatophyta</taxon>
        <taxon>Magnoliopsida</taxon>
        <taxon>Proteales</taxon>
        <taxon>Proteaceae</taxon>
        <taxon>Protea</taxon>
    </lineage>
</organism>
<dbReference type="InterPro" id="IPR044730">
    <property type="entry name" value="RNase_H-like_dom_plant"/>
</dbReference>
<dbReference type="Proteomes" id="UP001141806">
    <property type="component" value="Unassembled WGS sequence"/>
</dbReference>
<dbReference type="Gene3D" id="3.30.420.10">
    <property type="entry name" value="Ribonuclease H-like superfamily/Ribonuclease H"/>
    <property type="match status" value="1"/>
</dbReference>
<comment type="caution">
    <text evidence="2">The sequence shown here is derived from an EMBL/GenBank/DDBJ whole genome shotgun (WGS) entry which is preliminary data.</text>
</comment>
<gene>
    <name evidence="2" type="ORF">NE237_019822</name>
</gene>
<name>A0A9Q0K215_9MAGN</name>
<accession>A0A9Q0K215</accession>
<feature type="domain" description="RNase H type-1" evidence="1">
    <location>
        <begin position="40"/>
        <end position="114"/>
    </location>
</feature>